<evidence type="ECO:0000256" key="1">
    <source>
        <dbReference type="SAM" id="Phobius"/>
    </source>
</evidence>
<feature type="domain" description="PAC" evidence="3">
    <location>
        <begin position="122"/>
        <end position="173"/>
    </location>
</feature>
<gene>
    <name evidence="5" type="ORF">I5677_04420</name>
</gene>
<accession>A0A8J7H1C1</accession>
<dbReference type="PROSITE" id="PS50113">
    <property type="entry name" value="PAC"/>
    <property type="match status" value="1"/>
</dbReference>
<dbReference type="Gene3D" id="3.30.70.270">
    <property type="match status" value="1"/>
</dbReference>
<dbReference type="InterPro" id="IPR000014">
    <property type="entry name" value="PAS"/>
</dbReference>
<feature type="domain" description="PAS" evidence="2">
    <location>
        <begin position="64"/>
        <end position="108"/>
    </location>
</feature>
<dbReference type="Pfam" id="PF08447">
    <property type="entry name" value="PAS_3"/>
    <property type="match status" value="2"/>
</dbReference>
<evidence type="ECO:0000313" key="6">
    <source>
        <dbReference type="Proteomes" id="UP000623269"/>
    </source>
</evidence>
<dbReference type="RefSeq" id="WP_197660358.1">
    <property type="nucleotide sequence ID" value="NZ_JAEAGR010000003.1"/>
</dbReference>
<dbReference type="AlphaFoldDB" id="A0A8J7H1C1"/>
<dbReference type="NCBIfam" id="TIGR00254">
    <property type="entry name" value="GGDEF"/>
    <property type="match status" value="1"/>
</dbReference>
<dbReference type="InterPro" id="IPR001610">
    <property type="entry name" value="PAC"/>
</dbReference>
<comment type="caution">
    <text evidence="5">The sequence shown here is derived from an EMBL/GenBank/DDBJ whole genome shotgun (WGS) entry which is preliminary data.</text>
</comment>
<dbReference type="EMBL" id="JAEAGR010000003">
    <property type="protein sequence ID" value="MBH1940138.1"/>
    <property type="molecule type" value="Genomic_DNA"/>
</dbReference>
<evidence type="ECO:0000259" key="2">
    <source>
        <dbReference type="PROSITE" id="PS50112"/>
    </source>
</evidence>
<dbReference type="Gene3D" id="3.30.450.20">
    <property type="entry name" value="PAS domain"/>
    <property type="match status" value="2"/>
</dbReference>
<dbReference type="Proteomes" id="UP000623269">
    <property type="component" value="Unassembled WGS sequence"/>
</dbReference>
<dbReference type="PROSITE" id="PS50887">
    <property type="entry name" value="GGDEF"/>
    <property type="match status" value="1"/>
</dbReference>
<reference evidence="5" key="1">
    <citation type="submission" date="2020-12" db="EMBL/GenBank/DDBJ databases">
        <title>M. sibirica DSM 26468T genome.</title>
        <authorList>
            <person name="Thieme N."/>
            <person name="Rettenmaier R."/>
            <person name="Zverlov V."/>
            <person name="Liebl W."/>
        </authorList>
    </citation>
    <scope>NUCLEOTIDE SEQUENCE</scope>
    <source>
        <strain evidence="5">DSM 26468</strain>
    </source>
</reference>
<dbReference type="SUPFAM" id="SSF55073">
    <property type="entry name" value="Nucleotide cyclase"/>
    <property type="match status" value="1"/>
</dbReference>
<keyword evidence="1" id="KW-0472">Membrane</keyword>
<dbReference type="InterPro" id="IPR000160">
    <property type="entry name" value="GGDEF_dom"/>
</dbReference>
<dbReference type="NCBIfam" id="TIGR00229">
    <property type="entry name" value="sensory_box"/>
    <property type="match status" value="1"/>
</dbReference>
<dbReference type="Pfam" id="PF00990">
    <property type="entry name" value="GGDEF"/>
    <property type="match status" value="1"/>
</dbReference>
<dbReference type="CDD" id="cd01949">
    <property type="entry name" value="GGDEF"/>
    <property type="match status" value="1"/>
</dbReference>
<feature type="transmembrane region" description="Helical" evidence="1">
    <location>
        <begin position="12"/>
        <end position="35"/>
    </location>
</feature>
<proteinExistence type="predicted"/>
<evidence type="ECO:0000313" key="5">
    <source>
        <dbReference type="EMBL" id="MBH1940138.1"/>
    </source>
</evidence>
<dbReference type="InterPro" id="IPR000700">
    <property type="entry name" value="PAS-assoc_C"/>
</dbReference>
<dbReference type="PROSITE" id="PS50112">
    <property type="entry name" value="PAS"/>
    <property type="match status" value="1"/>
</dbReference>
<evidence type="ECO:0000259" key="4">
    <source>
        <dbReference type="PROSITE" id="PS50887"/>
    </source>
</evidence>
<keyword evidence="1" id="KW-1133">Transmembrane helix</keyword>
<dbReference type="SMART" id="SM00086">
    <property type="entry name" value="PAC"/>
    <property type="match status" value="2"/>
</dbReference>
<dbReference type="CDD" id="cd00130">
    <property type="entry name" value="PAS"/>
    <property type="match status" value="1"/>
</dbReference>
<dbReference type="SUPFAM" id="SSF55785">
    <property type="entry name" value="PYP-like sensor domain (PAS domain)"/>
    <property type="match status" value="2"/>
</dbReference>
<evidence type="ECO:0000259" key="3">
    <source>
        <dbReference type="PROSITE" id="PS50113"/>
    </source>
</evidence>
<protein>
    <submittedName>
        <fullName evidence="5">Diguanylate cyclase</fullName>
    </submittedName>
</protein>
<keyword evidence="6" id="KW-1185">Reference proteome</keyword>
<dbReference type="InterPro" id="IPR029787">
    <property type="entry name" value="Nucleotide_cyclase"/>
</dbReference>
<dbReference type="InterPro" id="IPR043128">
    <property type="entry name" value="Rev_trsase/Diguanyl_cyclase"/>
</dbReference>
<name>A0A8J7H1C1_9FIRM</name>
<dbReference type="PANTHER" id="PTHR44757">
    <property type="entry name" value="DIGUANYLATE CYCLASE DGCP"/>
    <property type="match status" value="1"/>
</dbReference>
<feature type="domain" description="GGDEF" evidence="4">
    <location>
        <begin position="333"/>
        <end position="466"/>
    </location>
</feature>
<dbReference type="InterPro" id="IPR035965">
    <property type="entry name" value="PAS-like_dom_sf"/>
</dbReference>
<keyword evidence="1" id="KW-0812">Transmembrane</keyword>
<sequence>MKLLHELQSNPTFFLALVISIVIICIIVMIIIILYKLESEKRVTKAALELKKITNSIRAGLVHFVLEDNCKILYASRGFYDLLGYSRKEAKSENKLSLLDFIDPRDRSICSDNWLQSVGDSISLEIRMITKEGKSLVTLINGNIVQGRDGRHTISAVFVDISEQKQMQEMLMLEGERYRVATELSNDVLFEYDIKKDEIIYTGKYKDLFGENTFIPDFNASCELRRDYIHPNDWGIYLEFCAELAEGKAMVEAEFRRKNKMGEYIWCQSMGKTIYDDDKNPIRVIGKIVNVDVHKRELEALEYKATRDPLTGVYNKEVTIKKIDKFISGNKNGRHILMLIDFDDFKKVNDTYGHLHGDKVLVYVIGRIKSVFNEGEIIGRVGGDEFVVFAGNVTDIDDILKKADALIEALDTTYIDGGNEIPISGSIGIASYPEDGLHYEQLLDCADKALYKVKEQGKNNYMIYTSII</sequence>
<organism evidence="5 6">
    <name type="scientific">Mobilitalea sibirica</name>
    <dbReference type="NCBI Taxonomy" id="1462919"/>
    <lineage>
        <taxon>Bacteria</taxon>
        <taxon>Bacillati</taxon>
        <taxon>Bacillota</taxon>
        <taxon>Clostridia</taxon>
        <taxon>Lachnospirales</taxon>
        <taxon>Lachnospiraceae</taxon>
        <taxon>Mobilitalea</taxon>
    </lineage>
</organism>
<dbReference type="SMART" id="SM00267">
    <property type="entry name" value="GGDEF"/>
    <property type="match status" value="1"/>
</dbReference>
<dbReference type="InterPro" id="IPR013655">
    <property type="entry name" value="PAS_fold_3"/>
</dbReference>
<dbReference type="InterPro" id="IPR052155">
    <property type="entry name" value="Biofilm_reg_signaling"/>
</dbReference>
<dbReference type="PANTHER" id="PTHR44757:SF2">
    <property type="entry name" value="BIOFILM ARCHITECTURE MAINTENANCE PROTEIN MBAA"/>
    <property type="match status" value="1"/>
</dbReference>